<comment type="caution">
    <text evidence="2">The sequence shown here is derived from an EMBL/GenBank/DDBJ whole genome shotgun (WGS) entry which is preliminary data.</text>
</comment>
<organism evidence="2 3">
    <name type="scientific">Streblomastix strix</name>
    <dbReference type="NCBI Taxonomy" id="222440"/>
    <lineage>
        <taxon>Eukaryota</taxon>
        <taxon>Metamonada</taxon>
        <taxon>Preaxostyla</taxon>
        <taxon>Oxymonadida</taxon>
        <taxon>Streblomastigidae</taxon>
        <taxon>Streblomastix</taxon>
    </lineage>
</organism>
<protein>
    <submittedName>
        <fullName evidence="2">Uncharacterized protein</fullName>
    </submittedName>
</protein>
<feature type="compositionally biased region" description="Basic and acidic residues" evidence="1">
    <location>
        <begin position="115"/>
        <end position="132"/>
    </location>
</feature>
<name>A0A5J4WK99_9EUKA</name>
<dbReference type="Proteomes" id="UP000324800">
    <property type="component" value="Unassembled WGS sequence"/>
</dbReference>
<dbReference type="AlphaFoldDB" id="A0A5J4WK99"/>
<evidence type="ECO:0000313" key="3">
    <source>
        <dbReference type="Proteomes" id="UP000324800"/>
    </source>
</evidence>
<evidence type="ECO:0000256" key="1">
    <source>
        <dbReference type="SAM" id="MobiDB-lite"/>
    </source>
</evidence>
<gene>
    <name evidence="2" type="ORF">EZS28_009234</name>
</gene>
<accession>A0A5J4WK99</accession>
<proteinExistence type="predicted"/>
<feature type="region of interest" description="Disordered" evidence="1">
    <location>
        <begin position="115"/>
        <end position="136"/>
    </location>
</feature>
<evidence type="ECO:0000313" key="2">
    <source>
        <dbReference type="EMBL" id="KAA6395243.1"/>
    </source>
</evidence>
<dbReference type="EMBL" id="SNRW01001734">
    <property type="protein sequence ID" value="KAA6395243.1"/>
    <property type="molecule type" value="Genomic_DNA"/>
</dbReference>
<sequence>MTEQRNLLKTQPSPVIRPGYNNQMLKSLRALLQTEGAHPASKDILLIRIVGFTGELDKEMKQLTAQQVIDLIRSKLEIMPPEQAQDLARKPTIETQLTGSKFLEYHCYHTQQREFNNRDRVKDQSPKRKKTDESEEDDFLDEIIPKITVPHLPLHKIDIESAQRIWQNRGYDLVRDPGVIKYKNKKWYSKLTTQQPFTFRDWREFWSDAGFSLEQINIPHYLSKEYKSQIPHDKSRRNESVRRYKKEKEYAIENGKAMKK</sequence>
<reference evidence="2 3" key="1">
    <citation type="submission" date="2019-03" db="EMBL/GenBank/DDBJ databases">
        <title>Single cell metagenomics reveals metabolic interactions within the superorganism composed of flagellate Streblomastix strix and complex community of Bacteroidetes bacteria on its surface.</title>
        <authorList>
            <person name="Treitli S.C."/>
            <person name="Kolisko M."/>
            <person name="Husnik F."/>
            <person name="Keeling P."/>
            <person name="Hampl V."/>
        </authorList>
    </citation>
    <scope>NUCLEOTIDE SEQUENCE [LARGE SCALE GENOMIC DNA]</scope>
    <source>
        <strain evidence="2">ST1C</strain>
    </source>
</reference>